<protein>
    <submittedName>
        <fullName evidence="6">DNA-binding response regulator</fullName>
    </submittedName>
</protein>
<dbReference type="SMART" id="SM00421">
    <property type="entry name" value="HTH_LUXR"/>
    <property type="match status" value="1"/>
</dbReference>
<dbReference type="Pfam" id="PF00072">
    <property type="entry name" value="Response_reg"/>
    <property type="match status" value="1"/>
</dbReference>
<dbReference type="OrthoDB" id="9797341at2"/>
<keyword evidence="7" id="KW-1185">Reference proteome</keyword>
<evidence type="ECO:0000259" key="5">
    <source>
        <dbReference type="PROSITE" id="PS50110"/>
    </source>
</evidence>
<dbReference type="EMBL" id="RQJO01000013">
    <property type="protein sequence ID" value="RRA99511.1"/>
    <property type="molecule type" value="Genomic_DNA"/>
</dbReference>
<proteinExistence type="predicted"/>
<dbReference type="InterPro" id="IPR011006">
    <property type="entry name" value="CheY-like_superfamily"/>
</dbReference>
<dbReference type="PANTHER" id="PTHR43214:SF41">
    <property type="entry name" value="NITRATE_NITRITE RESPONSE REGULATOR PROTEIN NARP"/>
    <property type="match status" value="1"/>
</dbReference>
<evidence type="ECO:0000313" key="6">
    <source>
        <dbReference type="EMBL" id="RRA99511.1"/>
    </source>
</evidence>
<dbReference type="GO" id="GO:0006355">
    <property type="term" value="P:regulation of DNA-templated transcription"/>
    <property type="evidence" value="ECO:0007669"/>
    <property type="project" value="InterPro"/>
</dbReference>
<dbReference type="InterPro" id="IPR039420">
    <property type="entry name" value="WalR-like"/>
</dbReference>
<evidence type="ECO:0000256" key="3">
    <source>
        <dbReference type="ARBA" id="ARBA00023163"/>
    </source>
</evidence>
<dbReference type="AlphaFoldDB" id="A0A3P1BEX8"/>
<dbReference type="Gene3D" id="3.40.50.2300">
    <property type="match status" value="1"/>
</dbReference>
<dbReference type="Pfam" id="PF00196">
    <property type="entry name" value="GerE"/>
    <property type="match status" value="1"/>
</dbReference>
<keyword evidence="2 6" id="KW-0238">DNA-binding</keyword>
<dbReference type="PROSITE" id="PS50110">
    <property type="entry name" value="RESPONSE_REGULATORY"/>
    <property type="match status" value="1"/>
</dbReference>
<dbReference type="SUPFAM" id="SSF52172">
    <property type="entry name" value="CheY-like"/>
    <property type="match status" value="1"/>
</dbReference>
<evidence type="ECO:0000256" key="2">
    <source>
        <dbReference type="ARBA" id="ARBA00023125"/>
    </source>
</evidence>
<evidence type="ECO:0000256" key="4">
    <source>
        <dbReference type="PROSITE-ProRule" id="PRU00169"/>
    </source>
</evidence>
<dbReference type="InterPro" id="IPR000792">
    <property type="entry name" value="Tscrpt_reg_LuxR_C"/>
</dbReference>
<comment type="caution">
    <text evidence="6">The sequence shown here is derived from an EMBL/GenBank/DDBJ whole genome shotgun (WGS) entry which is preliminary data.</text>
</comment>
<dbReference type="InterPro" id="IPR001789">
    <property type="entry name" value="Sig_transdc_resp-reg_receiver"/>
</dbReference>
<evidence type="ECO:0000313" key="7">
    <source>
        <dbReference type="Proteomes" id="UP000271925"/>
    </source>
</evidence>
<dbReference type="PANTHER" id="PTHR43214">
    <property type="entry name" value="TWO-COMPONENT RESPONSE REGULATOR"/>
    <property type="match status" value="1"/>
</dbReference>
<organism evidence="6 7">
    <name type="scientific">Larkinella rosea</name>
    <dbReference type="NCBI Taxonomy" id="2025312"/>
    <lineage>
        <taxon>Bacteria</taxon>
        <taxon>Pseudomonadati</taxon>
        <taxon>Bacteroidota</taxon>
        <taxon>Cytophagia</taxon>
        <taxon>Cytophagales</taxon>
        <taxon>Spirosomataceae</taxon>
        <taxon>Larkinella</taxon>
    </lineage>
</organism>
<feature type="modified residue" description="4-aspartylphosphate" evidence="4">
    <location>
        <position position="71"/>
    </location>
</feature>
<accession>A0A3P1BEX8</accession>
<dbReference type="GO" id="GO:0003677">
    <property type="term" value="F:DNA binding"/>
    <property type="evidence" value="ECO:0007669"/>
    <property type="project" value="UniProtKB-KW"/>
</dbReference>
<keyword evidence="4" id="KW-0597">Phosphoprotein</keyword>
<dbReference type="GO" id="GO:0000160">
    <property type="term" value="P:phosphorelay signal transduction system"/>
    <property type="evidence" value="ECO:0007669"/>
    <property type="project" value="InterPro"/>
</dbReference>
<keyword evidence="1" id="KW-0805">Transcription regulation</keyword>
<name>A0A3P1BEX8_9BACT</name>
<feature type="domain" description="Response regulatory" evidence="5">
    <location>
        <begin position="21"/>
        <end position="136"/>
    </location>
</feature>
<keyword evidence="3" id="KW-0804">Transcription</keyword>
<reference evidence="6 7" key="1">
    <citation type="submission" date="2018-11" db="EMBL/GenBank/DDBJ databases">
        <authorList>
            <person name="Zhou Z."/>
            <person name="Wang G."/>
        </authorList>
    </citation>
    <scope>NUCLEOTIDE SEQUENCE [LARGE SCALE GENOMIC DNA]</scope>
    <source>
        <strain evidence="6 7">KCTC52004</strain>
    </source>
</reference>
<sequence>MDEGQLDKPLKPTTFRRKDFSILVAQAELFNCEVISQLLKQQGYNVVGMAIEIKDTLQQILTKHPHCVILDSEISGRGSVDIFEKARTDNPGTKFILYTSKPDLKIVAYAMQRGFYGFLYATDGLDELYKCFQIISGGGYYYSPGFLLLLKNYGMNLMTEETKLMLNRLTSRELEVLRLITQEIPGHEIVDQLSISDKDLENYKINIAQKLGLGSTRNLEMLGQFEYQVKSTITGQYAKVNLHTGSIQVKDDDRPYEGIVEREPISTSVPISDTSFDQEEAVKAENAVLNYMNKHPRK</sequence>
<gene>
    <name evidence="6" type="ORF">EHT25_26355</name>
</gene>
<dbReference type="Proteomes" id="UP000271925">
    <property type="component" value="Unassembled WGS sequence"/>
</dbReference>
<dbReference type="SMART" id="SM00448">
    <property type="entry name" value="REC"/>
    <property type="match status" value="1"/>
</dbReference>
<evidence type="ECO:0000256" key="1">
    <source>
        <dbReference type="ARBA" id="ARBA00023015"/>
    </source>
</evidence>